<feature type="non-terminal residue" evidence="2">
    <location>
        <position position="36"/>
    </location>
</feature>
<feature type="region of interest" description="Disordered" evidence="1">
    <location>
        <begin position="1"/>
        <end position="36"/>
    </location>
</feature>
<accession>A0A392WCL5</accession>
<evidence type="ECO:0000313" key="3">
    <source>
        <dbReference type="Proteomes" id="UP000265520"/>
    </source>
</evidence>
<evidence type="ECO:0000313" key="2">
    <source>
        <dbReference type="EMBL" id="MCI97472.1"/>
    </source>
</evidence>
<organism evidence="2 3">
    <name type="scientific">Trifolium medium</name>
    <dbReference type="NCBI Taxonomy" id="97028"/>
    <lineage>
        <taxon>Eukaryota</taxon>
        <taxon>Viridiplantae</taxon>
        <taxon>Streptophyta</taxon>
        <taxon>Embryophyta</taxon>
        <taxon>Tracheophyta</taxon>
        <taxon>Spermatophyta</taxon>
        <taxon>Magnoliopsida</taxon>
        <taxon>eudicotyledons</taxon>
        <taxon>Gunneridae</taxon>
        <taxon>Pentapetalae</taxon>
        <taxon>rosids</taxon>
        <taxon>fabids</taxon>
        <taxon>Fabales</taxon>
        <taxon>Fabaceae</taxon>
        <taxon>Papilionoideae</taxon>
        <taxon>50 kb inversion clade</taxon>
        <taxon>NPAAA clade</taxon>
        <taxon>Hologalegina</taxon>
        <taxon>IRL clade</taxon>
        <taxon>Trifolieae</taxon>
        <taxon>Trifolium</taxon>
    </lineage>
</organism>
<dbReference type="EMBL" id="LXQA011444254">
    <property type="protein sequence ID" value="MCI97472.1"/>
    <property type="molecule type" value="Genomic_DNA"/>
</dbReference>
<dbReference type="Proteomes" id="UP000265520">
    <property type="component" value="Unassembled WGS sequence"/>
</dbReference>
<proteinExistence type="predicted"/>
<dbReference type="AlphaFoldDB" id="A0A392WCL5"/>
<sequence length="36" mass="3973">MLKEAVKAPNHPLLVKKPSGPLPETSSMLFDNQPKE</sequence>
<evidence type="ECO:0000256" key="1">
    <source>
        <dbReference type="SAM" id="MobiDB-lite"/>
    </source>
</evidence>
<protein>
    <submittedName>
        <fullName evidence="2">Uncharacterized protein</fullName>
    </submittedName>
</protein>
<name>A0A392WCL5_9FABA</name>
<comment type="caution">
    <text evidence="2">The sequence shown here is derived from an EMBL/GenBank/DDBJ whole genome shotgun (WGS) entry which is preliminary data.</text>
</comment>
<reference evidence="2 3" key="1">
    <citation type="journal article" date="2018" name="Front. Plant Sci.">
        <title>Red Clover (Trifolium pratense) and Zigzag Clover (T. medium) - A Picture of Genomic Similarities and Differences.</title>
        <authorList>
            <person name="Dluhosova J."/>
            <person name="Istvanek J."/>
            <person name="Nedelnik J."/>
            <person name="Repkova J."/>
        </authorList>
    </citation>
    <scope>NUCLEOTIDE SEQUENCE [LARGE SCALE GENOMIC DNA]</scope>
    <source>
        <strain evidence="3">cv. 10/8</strain>
        <tissue evidence="2">Leaf</tissue>
    </source>
</reference>
<keyword evidence="3" id="KW-1185">Reference proteome</keyword>